<reference evidence="1 2" key="1">
    <citation type="submission" date="2020-02" db="EMBL/GenBank/DDBJ databases">
        <authorList>
            <person name="Criscuolo A."/>
        </authorList>
    </citation>
    <scope>NUCLEOTIDE SEQUENCE [LARGE SCALE GENOMIC DNA]</scope>
    <source>
        <strain evidence="1">CIP105534</strain>
    </source>
</reference>
<dbReference type="AlphaFoldDB" id="A0A6J4GDF2"/>
<name>A0A6J4GDF2_9FLAO</name>
<sequence>MIYSIDQRNKYNSNATSTTLSCTFFVPYIQYEDLYLLK</sequence>
<evidence type="ECO:0000313" key="1">
    <source>
        <dbReference type="EMBL" id="CAA9197253.1"/>
    </source>
</evidence>
<accession>A0A6J4GDF2</accession>
<dbReference type="Proteomes" id="UP000479938">
    <property type="component" value="Unassembled WGS sequence"/>
</dbReference>
<gene>
    <name evidence="1" type="ORF">FLA105534_01541</name>
</gene>
<keyword evidence="2" id="KW-1185">Reference proteome</keyword>
<organism evidence="1 2">
    <name type="scientific">Flavobacterium bizetiae</name>
    <dbReference type="NCBI Taxonomy" id="2704140"/>
    <lineage>
        <taxon>Bacteria</taxon>
        <taxon>Pseudomonadati</taxon>
        <taxon>Bacteroidota</taxon>
        <taxon>Flavobacteriia</taxon>
        <taxon>Flavobacteriales</taxon>
        <taxon>Flavobacteriaceae</taxon>
        <taxon>Flavobacterium</taxon>
    </lineage>
</organism>
<protein>
    <submittedName>
        <fullName evidence="1">Uncharacterized protein</fullName>
    </submittedName>
</protein>
<evidence type="ECO:0000313" key="2">
    <source>
        <dbReference type="Proteomes" id="UP000479938"/>
    </source>
</evidence>
<dbReference type="EMBL" id="CADCSU010000068">
    <property type="protein sequence ID" value="CAA9197253.1"/>
    <property type="molecule type" value="Genomic_DNA"/>
</dbReference>
<proteinExistence type="predicted"/>